<gene>
    <name evidence="1" type="ORF">M413DRAFT_293526</name>
</gene>
<reference evidence="1 2" key="1">
    <citation type="submission" date="2014-04" db="EMBL/GenBank/DDBJ databases">
        <authorList>
            <consortium name="DOE Joint Genome Institute"/>
            <person name="Kuo A."/>
            <person name="Gay G."/>
            <person name="Dore J."/>
            <person name="Kohler A."/>
            <person name="Nagy L.G."/>
            <person name="Floudas D."/>
            <person name="Copeland A."/>
            <person name="Barry K.W."/>
            <person name="Cichocki N."/>
            <person name="Veneault-Fourrey C."/>
            <person name="LaButti K."/>
            <person name="Lindquist E.A."/>
            <person name="Lipzen A."/>
            <person name="Lundell T."/>
            <person name="Morin E."/>
            <person name="Murat C."/>
            <person name="Sun H."/>
            <person name="Tunlid A."/>
            <person name="Henrissat B."/>
            <person name="Grigoriev I.V."/>
            <person name="Hibbett D.S."/>
            <person name="Martin F."/>
            <person name="Nordberg H.P."/>
            <person name="Cantor M.N."/>
            <person name="Hua S.X."/>
        </authorList>
    </citation>
    <scope>NUCLEOTIDE SEQUENCE [LARGE SCALE GENOMIC DNA]</scope>
    <source>
        <strain evidence="2">h7</strain>
    </source>
</reference>
<name>A0A0C2YXV7_HEBCY</name>
<dbReference type="AlphaFoldDB" id="A0A0C2YXV7"/>
<organism evidence="1 2">
    <name type="scientific">Hebeloma cylindrosporum</name>
    <dbReference type="NCBI Taxonomy" id="76867"/>
    <lineage>
        <taxon>Eukaryota</taxon>
        <taxon>Fungi</taxon>
        <taxon>Dikarya</taxon>
        <taxon>Basidiomycota</taxon>
        <taxon>Agaricomycotina</taxon>
        <taxon>Agaricomycetes</taxon>
        <taxon>Agaricomycetidae</taxon>
        <taxon>Agaricales</taxon>
        <taxon>Agaricineae</taxon>
        <taxon>Hymenogastraceae</taxon>
        <taxon>Hebeloma</taxon>
    </lineage>
</organism>
<evidence type="ECO:0000313" key="1">
    <source>
        <dbReference type="EMBL" id="KIM45787.1"/>
    </source>
</evidence>
<dbReference type="HOGENOM" id="CLU_2085118_0_0_1"/>
<reference evidence="2" key="2">
    <citation type="submission" date="2015-01" db="EMBL/GenBank/DDBJ databases">
        <title>Evolutionary Origins and Diversification of the Mycorrhizal Mutualists.</title>
        <authorList>
            <consortium name="DOE Joint Genome Institute"/>
            <consortium name="Mycorrhizal Genomics Consortium"/>
            <person name="Kohler A."/>
            <person name="Kuo A."/>
            <person name="Nagy L.G."/>
            <person name="Floudas D."/>
            <person name="Copeland A."/>
            <person name="Barry K.W."/>
            <person name="Cichocki N."/>
            <person name="Veneault-Fourrey C."/>
            <person name="LaButti K."/>
            <person name="Lindquist E.A."/>
            <person name="Lipzen A."/>
            <person name="Lundell T."/>
            <person name="Morin E."/>
            <person name="Murat C."/>
            <person name="Riley R."/>
            <person name="Ohm R."/>
            <person name="Sun H."/>
            <person name="Tunlid A."/>
            <person name="Henrissat B."/>
            <person name="Grigoriev I.V."/>
            <person name="Hibbett D.S."/>
            <person name="Martin F."/>
        </authorList>
    </citation>
    <scope>NUCLEOTIDE SEQUENCE [LARGE SCALE GENOMIC DNA]</scope>
    <source>
        <strain evidence="2">h7</strain>
    </source>
</reference>
<keyword evidence="2" id="KW-1185">Reference proteome</keyword>
<proteinExistence type="predicted"/>
<sequence>MAAMGNFSPSQSTATPTRVNITTTFCEFDRVKPMPSLRAPRHKFRQPAHRVLRGLVKRDLIEMQGAQTGEEGLSGSGEGMFYHVTNVDPCAPSPQAGDMQILQFVVVEVQHRPEDPP</sequence>
<dbReference type="Proteomes" id="UP000053424">
    <property type="component" value="Unassembled WGS sequence"/>
</dbReference>
<accession>A0A0C2YXV7</accession>
<dbReference type="EMBL" id="KN831771">
    <property type="protein sequence ID" value="KIM45787.1"/>
    <property type="molecule type" value="Genomic_DNA"/>
</dbReference>
<evidence type="ECO:0000313" key="2">
    <source>
        <dbReference type="Proteomes" id="UP000053424"/>
    </source>
</evidence>
<protein>
    <submittedName>
        <fullName evidence="1">Uncharacterized protein</fullName>
    </submittedName>
</protein>